<protein>
    <recommendedName>
        <fullName evidence="5">Ankyrin repeat protein</fullName>
    </recommendedName>
</protein>
<dbReference type="Gene3D" id="1.25.40.20">
    <property type="entry name" value="Ankyrin repeat-containing domain"/>
    <property type="match status" value="1"/>
</dbReference>
<organism evidence="3 4">
    <name type="scientific">Tritrichomonas musculus</name>
    <dbReference type="NCBI Taxonomy" id="1915356"/>
    <lineage>
        <taxon>Eukaryota</taxon>
        <taxon>Metamonada</taxon>
        <taxon>Parabasalia</taxon>
        <taxon>Tritrichomonadida</taxon>
        <taxon>Tritrichomonadidae</taxon>
        <taxon>Tritrichomonas</taxon>
    </lineage>
</organism>
<sequence>MSRKNIENHIFQQAIRSRAYECLLMLLQHQCKIDVTSPTSPLMLAITEGMSDAIEPLLDLGLDPYFVSSNGCTALSHACTSGDVKAVKILCERMDIIEIPGNGVENFSSIARFAVSSKNIDILKTVLDKGCDINRYDYAGEIPADAIRGTIDDDLAVQFIDLMVKHDFNINVRSEKKDSSFLDRLMDFAMVGKYPKVCDYLLSHGADVKYKFPDGKTLLDKVKTWKNQRRNNKKMYYEIFCHYYPEIKS</sequence>
<keyword evidence="4" id="KW-1185">Reference proteome</keyword>
<evidence type="ECO:0000256" key="2">
    <source>
        <dbReference type="ARBA" id="ARBA00023043"/>
    </source>
</evidence>
<keyword evidence="2" id="KW-0040">ANK repeat</keyword>
<dbReference type="EMBL" id="JAPFFF010000002">
    <property type="protein sequence ID" value="KAK8897220.1"/>
    <property type="molecule type" value="Genomic_DNA"/>
</dbReference>
<evidence type="ECO:0008006" key="5">
    <source>
        <dbReference type="Google" id="ProtNLM"/>
    </source>
</evidence>
<dbReference type="Proteomes" id="UP001470230">
    <property type="component" value="Unassembled WGS sequence"/>
</dbReference>
<dbReference type="SMART" id="SM00248">
    <property type="entry name" value="ANK"/>
    <property type="match status" value="5"/>
</dbReference>
<dbReference type="InterPro" id="IPR002110">
    <property type="entry name" value="Ankyrin_rpt"/>
</dbReference>
<gene>
    <name evidence="3" type="ORF">M9Y10_015158</name>
</gene>
<keyword evidence="1" id="KW-0677">Repeat</keyword>
<dbReference type="PANTHER" id="PTHR24198:SF165">
    <property type="entry name" value="ANKYRIN REPEAT-CONTAINING PROTEIN-RELATED"/>
    <property type="match status" value="1"/>
</dbReference>
<name>A0ABR2L1I6_9EUKA</name>
<proteinExistence type="predicted"/>
<dbReference type="InterPro" id="IPR036770">
    <property type="entry name" value="Ankyrin_rpt-contain_sf"/>
</dbReference>
<dbReference type="SUPFAM" id="SSF48403">
    <property type="entry name" value="Ankyrin repeat"/>
    <property type="match status" value="1"/>
</dbReference>
<evidence type="ECO:0000313" key="3">
    <source>
        <dbReference type="EMBL" id="KAK8897220.1"/>
    </source>
</evidence>
<reference evidence="3 4" key="1">
    <citation type="submission" date="2024-04" db="EMBL/GenBank/DDBJ databases">
        <title>Tritrichomonas musculus Genome.</title>
        <authorList>
            <person name="Alves-Ferreira E."/>
            <person name="Grigg M."/>
            <person name="Lorenzi H."/>
            <person name="Galac M."/>
        </authorList>
    </citation>
    <scope>NUCLEOTIDE SEQUENCE [LARGE SCALE GENOMIC DNA]</scope>
    <source>
        <strain evidence="3 4">EAF2021</strain>
    </source>
</reference>
<comment type="caution">
    <text evidence="3">The sequence shown here is derived from an EMBL/GenBank/DDBJ whole genome shotgun (WGS) entry which is preliminary data.</text>
</comment>
<evidence type="ECO:0000256" key="1">
    <source>
        <dbReference type="ARBA" id="ARBA00022737"/>
    </source>
</evidence>
<accession>A0ABR2L1I6</accession>
<dbReference type="PANTHER" id="PTHR24198">
    <property type="entry name" value="ANKYRIN REPEAT AND PROTEIN KINASE DOMAIN-CONTAINING PROTEIN"/>
    <property type="match status" value="1"/>
</dbReference>
<evidence type="ECO:0000313" key="4">
    <source>
        <dbReference type="Proteomes" id="UP001470230"/>
    </source>
</evidence>
<dbReference type="Pfam" id="PF12796">
    <property type="entry name" value="Ank_2"/>
    <property type="match status" value="1"/>
</dbReference>